<evidence type="ECO:0000256" key="1">
    <source>
        <dbReference type="ARBA" id="ARBA00009600"/>
    </source>
</evidence>
<dbReference type="HAMAP" id="MF_00758">
    <property type="entry name" value="UPF0301"/>
    <property type="match status" value="1"/>
</dbReference>
<evidence type="ECO:0000313" key="4">
    <source>
        <dbReference type="Proteomes" id="UP000251993"/>
    </source>
</evidence>
<gene>
    <name evidence="3" type="ORF">DR864_19105</name>
</gene>
<dbReference type="PANTHER" id="PTHR30327">
    <property type="entry name" value="UNCHARACTERIZED PROTEIN YQGE"/>
    <property type="match status" value="1"/>
</dbReference>
<evidence type="ECO:0000313" key="3">
    <source>
        <dbReference type="EMBL" id="AXE19695.1"/>
    </source>
</evidence>
<dbReference type="RefSeq" id="WP_114068463.1">
    <property type="nucleotide sequence ID" value="NZ_CP030850.1"/>
</dbReference>
<dbReference type="Proteomes" id="UP000251993">
    <property type="component" value="Chromosome"/>
</dbReference>
<dbReference type="InterPro" id="IPR003774">
    <property type="entry name" value="AlgH-like"/>
</dbReference>
<protein>
    <recommendedName>
        <fullName evidence="2">UPF0301 protein DR864_19105</fullName>
    </recommendedName>
</protein>
<evidence type="ECO:0000256" key="2">
    <source>
        <dbReference type="HAMAP-Rule" id="MF_00758"/>
    </source>
</evidence>
<sequence>MPPLKPAQGKLLIAEPTLGDPNFERSVVFLCEHNEQGTFGLVFNQTTNLHLNDVLKEPVVTNMPLYLGGPVEQNTLHFLHRLSFIEDAVPVGDNLYWSGDFEQIMSMLNVGKITERDLRFFIGYSGWSAGQLDEELSKNAWIVSDTDAGFIFDTPVDQFWRAVLRKMGGEYRVKSHYPTDPRLN</sequence>
<dbReference type="AlphaFoldDB" id="A0A344TM24"/>
<reference evidence="3 4" key="1">
    <citation type="submission" date="2018-07" db="EMBL/GenBank/DDBJ databases">
        <title>Genome sequencing of Runella.</title>
        <authorList>
            <person name="Baek M.-G."/>
            <person name="Yi H."/>
        </authorList>
    </citation>
    <scope>NUCLEOTIDE SEQUENCE [LARGE SCALE GENOMIC DNA]</scope>
    <source>
        <strain evidence="3 4">HYN0085</strain>
    </source>
</reference>
<dbReference type="GO" id="GO:0005829">
    <property type="term" value="C:cytosol"/>
    <property type="evidence" value="ECO:0007669"/>
    <property type="project" value="TreeGrafter"/>
</dbReference>
<dbReference type="KEGG" id="run:DR864_19105"/>
<name>A0A344TM24_9BACT</name>
<dbReference type="SUPFAM" id="SSF143456">
    <property type="entry name" value="VC0467-like"/>
    <property type="match status" value="1"/>
</dbReference>
<keyword evidence="4" id="KW-1185">Reference proteome</keyword>
<dbReference type="Pfam" id="PF02622">
    <property type="entry name" value="DUF179"/>
    <property type="match status" value="1"/>
</dbReference>
<dbReference type="PANTHER" id="PTHR30327:SF1">
    <property type="entry name" value="UPF0301 PROTEIN YQGE"/>
    <property type="match status" value="1"/>
</dbReference>
<dbReference type="OrthoDB" id="9807486at2"/>
<dbReference type="EMBL" id="CP030850">
    <property type="protein sequence ID" value="AXE19695.1"/>
    <property type="molecule type" value="Genomic_DNA"/>
</dbReference>
<accession>A0A344TM24</accession>
<organism evidence="3 4">
    <name type="scientific">Runella rosea</name>
    <dbReference type="NCBI Taxonomy" id="2259595"/>
    <lineage>
        <taxon>Bacteria</taxon>
        <taxon>Pseudomonadati</taxon>
        <taxon>Bacteroidota</taxon>
        <taxon>Cytophagia</taxon>
        <taxon>Cytophagales</taxon>
        <taxon>Spirosomataceae</taxon>
        <taxon>Runella</taxon>
    </lineage>
</organism>
<proteinExistence type="inferred from homology"/>
<dbReference type="Gene3D" id="3.40.1740.10">
    <property type="entry name" value="VC0467-like"/>
    <property type="match status" value="1"/>
</dbReference>
<comment type="similarity">
    <text evidence="1 2">Belongs to the UPF0301 (AlgH) family.</text>
</comment>